<proteinExistence type="predicted"/>
<accession>A0A285PIF2</accession>
<keyword evidence="1" id="KW-0812">Transmembrane</keyword>
<reference evidence="2 3" key="1">
    <citation type="submission" date="2017-09" db="EMBL/GenBank/DDBJ databases">
        <authorList>
            <person name="Ehlers B."/>
            <person name="Leendertz F.H."/>
        </authorList>
    </citation>
    <scope>NUCLEOTIDE SEQUENCE [LARGE SCALE GENOMIC DNA]</scope>
    <source>
        <strain evidence="2 3">DSM 18289</strain>
    </source>
</reference>
<name>A0A285PIF2_9HYPH</name>
<keyword evidence="1" id="KW-0472">Membrane</keyword>
<evidence type="ECO:0008006" key="4">
    <source>
        <dbReference type="Google" id="ProtNLM"/>
    </source>
</evidence>
<dbReference type="AlphaFoldDB" id="A0A285PIF2"/>
<gene>
    <name evidence="2" type="ORF">SAMN06265368_4325</name>
</gene>
<keyword evidence="1" id="KW-1133">Transmembrane helix</keyword>
<feature type="transmembrane region" description="Helical" evidence="1">
    <location>
        <begin position="51"/>
        <end position="72"/>
    </location>
</feature>
<dbReference type="Proteomes" id="UP000219439">
    <property type="component" value="Unassembled WGS sequence"/>
</dbReference>
<sequence length="169" mass="19184">MAILARMVMVVLWLALALLILLGWGFAWIGEKELIFDLFDLPAPYPDLTGWVIAVGFTTMAMTLVFLGWAFLQMSQMLRPTHLNPFFYLSRKLRHAAWGLLGFWVGTALIWTIMPILLTLNAKTKYQIPYGWNVLDTEVILLAVAIVFLALSRSLARAQEIEDDNKTIV</sequence>
<evidence type="ECO:0000313" key="2">
    <source>
        <dbReference type="EMBL" id="SNZ21208.1"/>
    </source>
</evidence>
<keyword evidence="3" id="KW-1185">Reference proteome</keyword>
<protein>
    <recommendedName>
        <fullName evidence="4">DUF2975 domain-containing protein</fullName>
    </recommendedName>
</protein>
<dbReference type="EMBL" id="OBEL01000007">
    <property type="protein sequence ID" value="SNZ21208.1"/>
    <property type="molecule type" value="Genomic_DNA"/>
</dbReference>
<evidence type="ECO:0000256" key="1">
    <source>
        <dbReference type="SAM" id="Phobius"/>
    </source>
</evidence>
<feature type="transmembrane region" description="Helical" evidence="1">
    <location>
        <begin position="93"/>
        <end position="118"/>
    </location>
</feature>
<feature type="transmembrane region" description="Helical" evidence="1">
    <location>
        <begin position="130"/>
        <end position="151"/>
    </location>
</feature>
<organism evidence="2 3">
    <name type="scientific">Cohaesibacter gelatinilyticus</name>
    <dbReference type="NCBI Taxonomy" id="372072"/>
    <lineage>
        <taxon>Bacteria</taxon>
        <taxon>Pseudomonadati</taxon>
        <taxon>Pseudomonadota</taxon>
        <taxon>Alphaproteobacteria</taxon>
        <taxon>Hyphomicrobiales</taxon>
        <taxon>Cohaesibacteraceae</taxon>
    </lineage>
</organism>
<evidence type="ECO:0000313" key="3">
    <source>
        <dbReference type="Proteomes" id="UP000219439"/>
    </source>
</evidence>
<dbReference type="RefSeq" id="WP_141401309.1">
    <property type="nucleotide sequence ID" value="NZ_OBEL01000007.1"/>
</dbReference>